<evidence type="ECO:0000313" key="2">
    <source>
        <dbReference type="Proteomes" id="UP000011680"/>
    </source>
</evidence>
<evidence type="ECO:0000313" key="1">
    <source>
        <dbReference type="EMBL" id="EMA48830.1"/>
    </source>
</evidence>
<reference evidence="1 2" key="1">
    <citation type="journal article" date="2014" name="PLoS Genet.">
        <title>Phylogenetically driven sequencing of extremely halophilic archaea reveals strategies for static and dynamic osmo-response.</title>
        <authorList>
            <person name="Becker E.A."/>
            <person name="Seitzer P.M."/>
            <person name="Tritt A."/>
            <person name="Larsen D."/>
            <person name="Krusor M."/>
            <person name="Yao A.I."/>
            <person name="Wu D."/>
            <person name="Madern D."/>
            <person name="Eisen J.A."/>
            <person name="Darling A.E."/>
            <person name="Facciotti M.T."/>
        </authorList>
    </citation>
    <scope>NUCLEOTIDE SEQUENCE [LARGE SCALE GENOMIC DNA]</scope>
    <source>
        <strain evidence="1 2">JCM 13552</strain>
    </source>
</reference>
<accession>M0MWL3</accession>
<sequence length="131" mass="15379">MLLFFFQVRLDSHTLDADILNSTPGRYRKSCMDSGDHEQSSKPPTTRAGLGYCRLSKRYHLFSISRGVHILIPISVMKLSRLRKERMNRRQILASMTCARFSTITTGYCRHLKWPRYSEFHVTQQLIGWRN</sequence>
<dbReference type="Proteomes" id="UP000011680">
    <property type="component" value="Unassembled WGS sequence"/>
</dbReference>
<dbReference type="AlphaFoldDB" id="M0MWL3"/>
<gene>
    <name evidence="1" type="ORF">C451_19903</name>
</gene>
<dbReference type="EMBL" id="AOMF01000185">
    <property type="protein sequence ID" value="EMA48830.1"/>
    <property type="molecule type" value="Genomic_DNA"/>
</dbReference>
<name>M0MWL3_9EURY</name>
<proteinExistence type="predicted"/>
<comment type="caution">
    <text evidence="1">The sequence shown here is derived from an EMBL/GenBank/DDBJ whole genome shotgun (WGS) entry which is preliminary data.</text>
</comment>
<protein>
    <submittedName>
        <fullName evidence="1">Uncharacterized protein</fullName>
    </submittedName>
</protein>
<organism evidence="1 2">
    <name type="scientific">Halococcus thailandensis JCM 13552</name>
    <dbReference type="NCBI Taxonomy" id="1227457"/>
    <lineage>
        <taxon>Archaea</taxon>
        <taxon>Methanobacteriati</taxon>
        <taxon>Methanobacteriota</taxon>
        <taxon>Stenosarchaea group</taxon>
        <taxon>Halobacteria</taxon>
        <taxon>Halobacteriales</taxon>
        <taxon>Halococcaceae</taxon>
        <taxon>Halococcus</taxon>
    </lineage>
</organism>
<keyword evidence="2" id="KW-1185">Reference proteome</keyword>